<dbReference type="Proteomes" id="UP000006235">
    <property type="component" value="Unassembled WGS sequence"/>
</dbReference>
<dbReference type="EMBL" id="AFUV01000025">
    <property type="protein sequence ID" value="EGV04874.1"/>
    <property type="molecule type" value="Genomic_DNA"/>
</dbReference>
<dbReference type="AlphaFoldDB" id="F9QC74"/>
<evidence type="ECO:0000313" key="3">
    <source>
        <dbReference type="Proteomes" id="UP000006235"/>
    </source>
</evidence>
<protein>
    <recommendedName>
        <fullName evidence="4">Lipoprotein</fullName>
    </recommendedName>
</protein>
<accession>F9QC74</accession>
<proteinExistence type="predicted"/>
<organism evidence="2 3">
    <name type="scientific">Haemophilus pittmaniae HK 85</name>
    <dbReference type="NCBI Taxonomy" id="1035188"/>
    <lineage>
        <taxon>Bacteria</taxon>
        <taxon>Pseudomonadati</taxon>
        <taxon>Pseudomonadota</taxon>
        <taxon>Gammaproteobacteria</taxon>
        <taxon>Pasteurellales</taxon>
        <taxon>Pasteurellaceae</taxon>
        <taxon>Haemophilus</taxon>
    </lineage>
</organism>
<sequence>MSCFFALARAMAAATAAFFGSVSAAIDAVSVTVFSATTVAALLS</sequence>
<name>F9QC74_9PAST</name>
<evidence type="ECO:0000256" key="1">
    <source>
        <dbReference type="SAM" id="SignalP"/>
    </source>
</evidence>
<reference evidence="2 3" key="1">
    <citation type="submission" date="2011-07" db="EMBL/GenBank/DDBJ databases">
        <authorList>
            <person name="Harkins D.M."/>
            <person name="Madupu R."/>
            <person name="Durkin A.S."/>
            <person name="Torralba M."/>
            <person name="Methe B."/>
            <person name="Sutton G.G."/>
            <person name="Nelson K.E."/>
        </authorList>
    </citation>
    <scope>NUCLEOTIDE SEQUENCE [LARGE SCALE GENOMIC DNA]</scope>
    <source>
        <strain evidence="2 3">HK 85</strain>
    </source>
</reference>
<feature type="signal peptide" evidence="1">
    <location>
        <begin position="1"/>
        <end position="24"/>
    </location>
</feature>
<evidence type="ECO:0000313" key="2">
    <source>
        <dbReference type="EMBL" id="EGV04874.1"/>
    </source>
</evidence>
<keyword evidence="1" id="KW-0732">Signal</keyword>
<gene>
    <name evidence="2" type="ORF">HMPREF9952_1082</name>
</gene>
<evidence type="ECO:0008006" key="4">
    <source>
        <dbReference type="Google" id="ProtNLM"/>
    </source>
</evidence>
<comment type="caution">
    <text evidence="2">The sequence shown here is derived from an EMBL/GenBank/DDBJ whole genome shotgun (WGS) entry which is preliminary data.</text>
</comment>
<dbReference type="STRING" id="1035188.HMPREF9952_1082"/>
<feature type="chain" id="PRO_5003393272" description="Lipoprotein" evidence="1">
    <location>
        <begin position="25"/>
        <end position="44"/>
    </location>
</feature>